<dbReference type="Pfam" id="PF08237">
    <property type="entry name" value="PE-PPE"/>
    <property type="match status" value="1"/>
</dbReference>
<organism evidence="3 4">
    <name type="scientific">Candidatus Mycobacterium wuenschmannii</name>
    <dbReference type="NCBI Taxonomy" id="3027808"/>
    <lineage>
        <taxon>Bacteria</taxon>
        <taxon>Bacillati</taxon>
        <taxon>Actinomycetota</taxon>
        <taxon>Actinomycetes</taxon>
        <taxon>Mycobacteriales</taxon>
        <taxon>Mycobacteriaceae</taxon>
        <taxon>Mycobacterium</taxon>
    </lineage>
</organism>
<accession>A0ABY8W1J7</accession>
<dbReference type="Proteomes" id="UP001236585">
    <property type="component" value="Chromosome"/>
</dbReference>
<feature type="domain" description="PE-PPE" evidence="2">
    <location>
        <begin position="118"/>
        <end position="198"/>
    </location>
</feature>
<keyword evidence="4" id="KW-1185">Reference proteome</keyword>
<evidence type="ECO:0000313" key="4">
    <source>
        <dbReference type="Proteomes" id="UP001236585"/>
    </source>
</evidence>
<gene>
    <name evidence="3" type="ORF">PT015_05265</name>
</gene>
<protein>
    <submittedName>
        <fullName evidence="3">PE-PPE domain-containing protein</fullName>
    </submittedName>
</protein>
<dbReference type="InterPro" id="IPR013228">
    <property type="entry name" value="PE-PPE_C"/>
</dbReference>
<evidence type="ECO:0000313" key="3">
    <source>
        <dbReference type="EMBL" id="WIM88889.1"/>
    </source>
</evidence>
<feature type="chain" id="PRO_5047313453" evidence="1">
    <location>
        <begin position="24"/>
        <end position="287"/>
    </location>
</feature>
<feature type="signal peptide" evidence="1">
    <location>
        <begin position="1"/>
        <end position="23"/>
    </location>
</feature>
<sequence>MRKTIIAAALCGTAVALASPADADSSNDFWTNALSSLNDWLLGPTVAGASSSAGDSLGSVDADTGGDFLSGSDHAFILGPTGIPTPNAFYINDAENLYLNPNGYEGNAFTTLALTTPETNDFDTSVPQGEAILINAIEADYNAGDMGCDASGVCSDPLTIFTYSQSSAVAALAEQQLSADKIPDDALRFVMLGANPTGVPNDLFPTEIYNIHGDSFAEPGVLGTSWQDIIFGAELHEAYLGLTQAQIDSATTTVEGLTTIHEIPTLTSMELWTALLSAMDAGSFMTS</sequence>
<keyword evidence="1" id="KW-0732">Signal</keyword>
<dbReference type="EMBL" id="CP126981">
    <property type="protein sequence ID" value="WIM88889.1"/>
    <property type="molecule type" value="Genomic_DNA"/>
</dbReference>
<evidence type="ECO:0000259" key="2">
    <source>
        <dbReference type="Pfam" id="PF08237"/>
    </source>
</evidence>
<name>A0ABY8W1J7_9MYCO</name>
<proteinExistence type="predicted"/>
<dbReference type="RefSeq" id="WP_285189342.1">
    <property type="nucleotide sequence ID" value="NZ_CP126981.1"/>
</dbReference>
<reference evidence="3 4" key="1">
    <citation type="journal article" date="2023" name="Microbiol. Resour. Announc.">
        <title>Complete Genome Sequence of Mycobacterium wuenschmanii, a novel Nontuberculous Mycobacterium Isolated from a captive population of Amazon Milk Frogs.</title>
        <authorList>
            <person name="Hicks J."/>
            <person name="Zeineldin M."/>
            <person name="Ward H."/>
            <person name="Wuenschmann A."/>
            <person name="Camp P."/>
            <person name="Farrell D."/>
            <person name="Lehman K."/>
            <person name="Thacker T."/>
            <person name="Cuthbert E."/>
        </authorList>
    </citation>
    <scope>NUCLEOTIDE SEQUENCE [LARGE SCALE GENOMIC DNA]</scope>
    <source>
        <strain evidence="3 4">Wuenschmanii</strain>
    </source>
</reference>
<evidence type="ECO:0000256" key="1">
    <source>
        <dbReference type="SAM" id="SignalP"/>
    </source>
</evidence>